<proteinExistence type="predicted"/>
<protein>
    <submittedName>
        <fullName evidence="2">Uncharacterized protein LOC142178199</fullName>
    </submittedName>
</protein>
<accession>A0AC58U2C1</accession>
<gene>
    <name evidence="2" type="primary">LOC142178199</name>
</gene>
<reference evidence="2" key="2">
    <citation type="submission" date="2025-08" db="UniProtKB">
        <authorList>
            <consortium name="RefSeq"/>
        </authorList>
    </citation>
    <scope>IDENTIFICATION</scope>
    <source>
        <tissue evidence="2">Leaf</tissue>
    </source>
</reference>
<sequence length="131" mass="14821">MKTTPCLTHSQQVALYANVTDEEVYEGLCSIGDDKVPGIDGFNDVVYKKSWNIVKQEVCEAVKDFFITGRLHVLAVRLQKVMNCIISEAQAGFSPRRRIADNIILAHELVKSYNRKHISPRCMIKVDIQKA</sequence>
<dbReference type="RefSeq" id="XP_075103626.1">
    <property type="nucleotide sequence ID" value="XM_075247525.1"/>
</dbReference>
<organism evidence="1 2">
    <name type="scientific">Nicotiana tabacum</name>
    <name type="common">Common tobacco</name>
    <dbReference type="NCBI Taxonomy" id="4097"/>
    <lineage>
        <taxon>Eukaryota</taxon>
        <taxon>Viridiplantae</taxon>
        <taxon>Streptophyta</taxon>
        <taxon>Embryophyta</taxon>
        <taxon>Tracheophyta</taxon>
        <taxon>Spermatophyta</taxon>
        <taxon>Magnoliopsida</taxon>
        <taxon>eudicotyledons</taxon>
        <taxon>Gunneridae</taxon>
        <taxon>Pentapetalae</taxon>
        <taxon>asterids</taxon>
        <taxon>lamiids</taxon>
        <taxon>Solanales</taxon>
        <taxon>Solanaceae</taxon>
        <taxon>Nicotianoideae</taxon>
        <taxon>Nicotianeae</taxon>
        <taxon>Nicotiana</taxon>
    </lineage>
</organism>
<reference evidence="1" key="1">
    <citation type="journal article" date="2014" name="Nat. Commun.">
        <title>The tobacco genome sequence and its comparison with those of tomato and potato.</title>
        <authorList>
            <person name="Sierro N."/>
            <person name="Battey J.N."/>
            <person name="Ouadi S."/>
            <person name="Bakaher N."/>
            <person name="Bovet L."/>
            <person name="Willig A."/>
            <person name="Goepfert S."/>
            <person name="Peitsch M.C."/>
            <person name="Ivanov N.V."/>
        </authorList>
    </citation>
    <scope>NUCLEOTIDE SEQUENCE [LARGE SCALE GENOMIC DNA]</scope>
</reference>
<keyword evidence="1" id="KW-1185">Reference proteome</keyword>
<evidence type="ECO:0000313" key="2">
    <source>
        <dbReference type="RefSeq" id="XP_075103626.1"/>
    </source>
</evidence>
<evidence type="ECO:0000313" key="1">
    <source>
        <dbReference type="Proteomes" id="UP000790787"/>
    </source>
</evidence>
<name>A0AC58U2C1_TOBAC</name>
<dbReference type="Proteomes" id="UP000790787">
    <property type="component" value="Chromosome 24"/>
</dbReference>